<name>C5DDZ4_LACTC</name>
<dbReference type="InterPro" id="IPR013087">
    <property type="entry name" value="Znf_C2H2_type"/>
</dbReference>
<evidence type="ECO:0000256" key="2">
    <source>
        <dbReference type="ARBA" id="ARBA00009262"/>
    </source>
</evidence>
<keyword evidence="7 10" id="KW-0378">Hydrolase</keyword>
<dbReference type="InterPro" id="IPR041175">
    <property type="entry name" value="VLRF1/Vms1"/>
</dbReference>
<dbReference type="HOGENOM" id="CLU_014293_1_1_1"/>
<sequence>MEGSSKTIKKNDLYAFELPKEILESLELMVFDASVAEVQVETKTHRAEPEAKQPVEADSSYTRACRTCGEEFSSEILQKSHYKTDYHRFNIKRKLNDMPALSLDEFEVMTENNDVESISGSDTESESEKDEDIYKEDKDKLSAILENQVTKLDIQGDLSESKSHLNTRSPHIFFKSSFLPENEVFSAFKALFSKATISKPLETIISWNSNNESKNAVDAPFSALFMVGGGHFAGAIVSHKRLNIKGHMTKGNETLQERAVQFLEHKTFHRYTTRRKQGGAQSTMDNSKGKANSAGSSLRRYNETALRMDIQQLLRQWEPYLKNCENIFIRAKSTSDQKIFVDSNTCIKKEDPRLRSFPFTTKRPTGHELKRAWCELSYLHIESKPKAVVTKESTPEVAVRKEQKTQDASVQKQNPEVVHTREIVALLKKSRAPMLISYIKKNNLDVNFILQPSLEYAQTPTMLHYASQQGLKNMVLILLNNLKCDPTLKNINGRTPWDLTKKKEVHQAFQIARFNLGESFTNWEASNVGEALSREQVDALNEKELKQKEAERADAIKVELEAAKAKQELDKEAKRGSGRTLLPQMSSTQQTMNSLSENQRMRLMREQRARAAEARMRQNMG</sequence>
<feature type="compositionally biased region" description="Polar residues" evidence="11">
    <location>
        <begin position="279"/>
        <end position="296"/>
    </location>
</feature>
<dbReference type="Pfam" id="PF18826">
    <property type="entry name" value="bVLRF1"/>
    <property type="match status" value="1"/>
</dbReference>
<dbReference type="GO" id="GO:0005737">
    <property type="term" value="C:cytoplasm"/>
    <property type="evidence" value="ECO:0007669"/>
    <property type="project" value="UniProtKB-SubCell"/>
</dbReference>
<feature type="compositionally biased region" description="Basic and acidic residues" evidence="11">
    <location>
        <begin position="566"/>
        <end position="575"/>
    </location>
</feature>
<dbReference type="OMA" id="GPHIFMC"/>
<feature type="region of interest" description="Disordered" evidence="11">
    <location>
        <begin position="273"/>
        <end position="297"/>
    </location>
</feature>
<dbReference type="GeneID" id="8291310"/>
<evidence type="ECO:0000256" key="1">
    <source>
        <dbReference type="ARBA" id="ARBA00004496"/>
    </source>
</evidence>
<evidence type="ECO:0000256" key="7">
    <source>
        <dbReference type="ARBA" id="ARBA00022801"/>
    </source>
</evidence>
<keyword evidence="4 10" id="KW-0540">Nuclease</keyword>
<dbReference type="SUPFAM" id="SSF48403">
    <property type="entry name" value="Ankyrin repeat"/>
    <property type="match status" value="1"/>
</dbReference>
<comment type="subcellular location">
    <subcellularLocation>
        <location evidence="1">Cytoplasm</location>
    </subcellularLocation>
</comment>
<evidence type="ECO:0000259" key="12">
    <source>
        <dbReference type="PROSITE" id="PS52044"/>
    </source>
</evidence>
<evidence type="ECO:0000313" key="14">
    <source>
        <dbReference type="Proteomes" id="UP000002036"/>
    </source>
</evidence>
<dbReference type="InParanoid" id="C5DDZ4"/>
<evidence type="ECO:0000256" key="6">
    <source>
        <dbReference type="ARBA" id="ARBA00022759"/>
    </source>
</evidence>
<evidence type="ECO:0000256" key="9">
    <source>
        <dbReference type="ARBA" id="ARBA00023054"/>
    </source>
</evidence>
<dbReference type="KEGG" id="lth:KLTH0C05016g"/>
<dbReference type="EMBL" id="CU928167">
    <property type="protein sequence ID" value="CAR22005.1"/>
    <property type="molecule type" value="Genomic_DNA"/>
</dbReference>
<feature type="compositionally biased region" description="Acidic residues" evidence="11">
    <location>
        <begin position="123"/>
        <end position="133"/>
    </location>
</feature>
<comment type="domain">
    <text evidence="10">The VLRF1 domain mediates binding to the 60S ribosomal subunit.</text>
</comment>
<dbReference type="GO" id="GO:0036503">
    <property type="term" value="P:ERAD pathway"/>
    <property type="evidence" value="ECO:0007669"/>
    <property type="project" value="TreeGrafter"/>
</dbReference>
<dbReference type="AlphaFoldDB" id="C5DDZ4"/>
<feature type="region of interest" description="Disordered" evidence="11">
    <location>
        <begin position="112"/>
        <end position="133"/>
    </location>
</feature>
<gene>
    <name evidence="13" type="ordered locus">KLTH0C05016g</name>
</gene>
<keyword evidence="3 10" id="KW-0963">Cytoplasm</keyword>
<evidence type="ECO:0000256" key="11">
    <source>
        <dbReference type="SAM" id="MobiDB-lite"/>
    </source>
</evidence>
<dbReference type="PANTHER" id="PTHR16036:SF2">
    <property type="entry name" value="TRNA ENDONUCLEASE ANKZF1"/>
    <property type="match status" value="1"/>
</dbReference>
<protein>
    <submittedName>
        <fullName evidence="13">KLTH0C05016p</fullName>
    </submittedName>
</protein>
<dbReference type="RefSeq" id="XP_002552443.1">
    <property type="nucleotide sequence ID" value="XM_002552397.1"/>
</dbReference>
<proteinExistence type="inferred from homology"/>
<evidence type="ECO:0000256" key="3">
    <source>
        <dbReference type="ARBA" id="ARBA00022490"/>
    </source>
</evidence>
<dbReference type="eggNOG" id="KOG2505">
    <property type="taxonomic scope" value="Eukaryota"/>
</dbReference>
<reference evidence="13 14" key="1">
    <citation type="journal article" date="2009" name="Genome Res.">
        <title>Comparative genomics of protoploid Saccharomycetaceae.</title>
        <authorList>
            <consortium name="The Genolevures Consortium"/>
            <person name="Souciet J.-L."/>
            <person name="Dujon B."/>
            <person name="Gaillardin C."/>
            <person name="Johnston M."/>
            <person name="Baret P.V."/>
            <person name="Cliften P."/>
            <person name="Sherman D.J."/>
            <person name="Weissenbach J."/>
            <person name="Westhof E."/>
            <person name="Wincker P."/>
            <person name="Jubin C."/>
            <person name="Poulain J."/>
            <person name="Barbe V."/>
            <person name="Segurens B."/>
            <person name="Artiguenave F."/>
            <person name="Anthouard V."/>
            <person name="Vacherie B."/>
            <person name="Val M.-E."/>
            <person name="Fulton R.S."/>
            <person name="Minx P."/>
            <person name="Wilson R."/>
            <person name="Durrens P."/>
            <person name="Jean G."/>
            <person name="Marck C."/>
            <person name="Martin T."/>
            <person name="Nikolski M."/>
            <person name="Rolland T."/>
            <person name="Seret M.-L."/>
            <person name="Casaregola S."/>
            <person name="Despons L."/>
            <person name="Fairhead C."/>
            <person name="Fischer G."/>
            <person name="Lafontaine I."/>
            <person name="Leh V."/>
            <person name="Lemaire M."/>
            <person name="de Montigny J."/>
            <person name="Neuveglise C."/>
            <person name="Thierry A."/>
            <person name="Blanc-Lenfle I."/>
            <person name="Bleykasten C."/>
            <person name="Diffels J."/>
            <person name="Fritsch E."/>
            <person name="Frangeul L."/>
            <person name="Goeffon A."/>
            <person name="Jauniaux N."/>
            <person name="Kachouri-Lafond R."/>
            <person name="Payen C."/>
            <person name="Potier S."/>
            <person name="Pribylova L."/>
            <person name="Ozanne C."/>
            <person name="Richard G.-F."/>
            <person name="Sacerdot C."/>
            <person name="Straub M.-L."/>
            <person name="Talla E."/>
        </authorList>
    </citation>
    <scope>NUCLEOTIDE SEQUENCE [LARGE SCALE GENOMIC DNA]</scope>
    <source>
        <strain evidence="14">ATCC 56472 / CBS 6340 / NRRL Y-8284</strain>
    </source>
</reference>
<dbReference type="PROSITE" id="PS00028">
    <property type="entry name" value="ZINC_FINGER_C2H2_1"/>
    <property type="match status" value="1"/>
</dbReference>
<dbReference type="FunCoup" id="C5DDZ4">
    <property type="interactions" value="207"/>
</dbReference>
<dbReference type="InterPro" id="IPR047139">
    <property type="entry name" value="ANKZ1/VMS1"/>
</dbReference>
<evidence type="ECO:0000313" key="13">
    <source>
        <dbReference type="EMBL" id="CAR22005.1"/>
    </source>
</evidence>
<evidence type="ECO:0000256" key="10">
    <source>
        <dbReference type="PROSITE-ProRule" id="PRU01389"/>
    </source>
</evidence>
<keyword evidence="6 10" id="KW-0255">Endonuclease</keyword>
<dbReference type="STRING" id="559295.C5DDZ4"/>
<dbReference type="GO" id="GO:0016787">
    <property type="term" value="F:hydrolase activity"/>
    <property type="evidence" value="ECO:0007669"/>
    <property type="project" value="UniProtKB-KW"/>
</dbReference>
<dbReference type="OrthoDB" id="429841at2759"/>
<accession>C5DDZ4</accession>
<evidence type="ECO:0000256" key="5">
    <source>
        <dbReference type="ARBA" id="ARBA00022737"/>
    </source>
</evidence>
<feature type="compositionally biased region" description="Polar residues" evidence="11">
    <location>
        <begin position="583"/>
        <end position="598"/>
    </location>
</feature>
<organism evidence="13 14">
    <name type="scientific">Lachancea thermotolerans (strain ATCC 56472 / CBS 6340 / NRRL Y-8284)</name>
    <name type="common">Yeast</name>
    <name type="synonym">Kluyveromyces thermotolerans</name>
    <dbReference type="NCBI Taxonomy" id="559295"/>
    <lineage>
        <taxon>Eukaryota</taxon>
        <taxon>Fungi</taxon>
        <taxon>Dikarya</taxon>
        <taxon>Ascomycota</taxon>
        <taxon>Saccharomycotina</taxon>
        <taxon>Saccharomycetes</taxon>
        <taxon>Saccharomycetales</taxon>
        <taxon>Saccharomycetaceae</taxon>
        <taxon>Lachancea</taxon>
    </lineage>
</organism>
<evidence type="ECO:0000256" key="8">
    <source>
        <dbReference type="ARBA" id="ARBA00023043"/>
    </source>
</evidence>
<dbReference type="PANTHER" id="PTHR16036">
    <property type="entry name" value="ANKYRIN REPEAT AND ZINC FINGER DOMAIN-CONTAINING PROTEIN 1"/>
    <property type="match status" value="1"/>
</dbReference>
<comment type="similarity">
    <text evidence="2 10">Belongs to the ANKZF1/VMS1 family.</text>
</comment>
<keyword evidence="9" id="KW-0175">Coiled coil</keyword>
<keyword evidence="14" id="KW-1185">Reference proteome</keyword>
<feature type="region of interest" description="Disordered" evidence="11">
    <location>
        <begin position="566"/>
        <end position="599"/>
    </location>
</feature>
<dbReference type="Proteomes" id="UP000002036">
    <property type="component" value="Chromosome C"/>
</dbReference>
<feature type="domain" description="VLRF1" evidence="12">
    <location>
        <begin position="218"/>
        <end position="379"/>
    </location>
</feature>
<feature type="active site" evidence="10">
    <location>
        <position position="281"/>
    </location>
</feature>
<dbReference type="GO" id="GO:0004519">
    <property type="term" value="F:endonuclease activity"/>
    <property type="evidence" value="ECO:0007669"/>
    <property type="project" value="UniProtKB-KW"/>
</dbReference>
<dbReference type="Gene3D" id="1.25.40.20">
    <property type="entry name" value="Ankyrin repeat-containing domain"/>
    <property type="match status" value="1"/>
</dbReference>
<keyword evidence="5" id="KW-0677">Repeat</keyword>
<dbReference type="PROSITE" id="PS52044">
    <property type="entry name" value="VLRF1"/>
    <property type="match status" value="1"/>
</dbReference>
<keyword evidence="8" id="KW-0040">ANK repeat</keyword>
<dbReference type="InterPro" id="IPR036770">
    <property type="entry name" value="Ankyrin_rpt-contain_sf"/>
</dbReference>
<evidence type="ECO:0000256" key="4">
    <source>
        <dbReference type="ARBA" id="ARBA00022722"/>
    </source>
</evidence>